<dbReference type="Proteomes" id="UP000298602">
    <property type="component" value="Chromosome"/>
</dbReference>
<proteinExistence type="predicted"/>
<keyword evidence="2" id="KW-0597">Phosphoprotein</keyword>
<evidence type="ECO:0000313" key="4">
    <source>
        <dbReference type="EMBL" id="QCQ21522.1"/>
    </source>
</evidence>
<sequence>MGGEAGSKPQVLIVDDEDRFRLTLGKLLGSRGYPVDSAGSGPEALEKIRDRAFDVILLDVKMPGMSGIEALARIKKESPLSEVIILTGHASVDAAVEIMKLGGYEYLLKPCPMDELTARIDAAYEKKLARERVAKRPQ</sequence>
<evidence type="ECO:0000256" key="1">
    <source>
        <dbReference type="ARBA" id="ARBA00023125"/>
    </source>
</evidence>
<dbReference type="GO" id="GO:0032993">
    <property type="term" value="C:protein-DNA complex"/>
    <property type="evidence" value="ECO:0007669"/>
    <property type="project" value="TreeGrafter"/>
</dbReference>
<dbReference type="InterPro" id="IPR039420">
    <property type="entry name" value="WalR-like"/>
</dbReference>
<dbReference type="EMBL" id="CP040098">
    <property type="protein sequence ID" value="QCQ21522.1"/>
    <property type="molecule type" value="Genomic_DNA"/>
</dbReference>
<dbReference type="KEGG" id="dax:FDQ92_04625"/>
<dbReference type="SMART" id="SM00448">
    <property type="entry name" value="REC"/>
    <property type="match status" value="1"/>
</dbReference>
<gene>
    <name evidence="4" type="ORF">FDQ92_04625</name>
</gene>
<dbReference type="GO" id="GO:0006355">
    <property type="term" value="P:regulation of DNA-templated transcription"/>
    <property type="evidence" value="ECO:0007669"/>
    <property type="project" value="TreeGrafter"/>
</dbReference>
<feature type="modified residue" description="4-aspartylphosphate" evidence="2">
    <location>
        <position position="59"/>
    </location>
</feature>
<dbReference type="AlphaFoldDB" id="A0A4P8L417"/>
<dbReference type="PANTHER" id="PTHR48111">
    <property type="entry name" value="REGULATOR OF RPOS"/>
    <property type="match status" value="1"/>
</dbReference>
<reference evidence="4 5" key="1">
    <citation type="submission" date="2019-05" db="EMBL/GenBank/DDBJ databases">
        <title>The Complete Genome Sequence of the n-alkane-degrading Desulfoglaeba alkanexedens ALDC reveals multiple alkylsuccinate synthase gene clusters.</title>
        <authorList>
            <person name="Callaghan A.V."/>
            <person name="Davidova I.A."/>
            <person name="Duncan K.E."/>
            <person name="Morris B."/>
            <person name="McInerney M.J."/>
        </authorList>
    </citation>
    <scope>NUCLEOTIDE SEQUENCE [LARGE SCALE GENOMIC DNA]</scope>
    <source>
        <strain evidence="4 5">ALDC</strain>
    </source>
</reference>
<keyword evidence="1" id="KW-0238">DNA-binding</keyword>
<dbReference type="InterPro" id="IPR011006">
    <property type="entry name" value="CheY-like_superfamily"/>
</dbReference>
<dbReference type="GO" id="GO:0000976">
    <property type="term" value="F:transcription cis-regulatory region binding"/>
    <property type="evidence" value="ECO:0007669"/>
    <property type="project" value="TreeGrafter"/>
</dbReference>
<dbReference type="InterPro" id="IPR001789">
    <property type="entry name" value="Sig_transdc_resp-reg_receiver"/>
</dbReference>
<reference evidence="4 5" key="2">
    <citation type="submission" date="2019-05" db="EMBL/GenBank/DDBJ databases">
        <authorList>
            <person name="Suflita J.M."/>
            <person name="Marks C.R."/>
        </authorList>
    </citation>
    <scope>NUCLEOTIDE SEQUENCE [LARGE SCALE GENOMIC DNA]</scope>
    <source>
        <strain evidence="4 5">ALDC</strain>
    </source>
</reference>
<dbReference type="GO" id="GO:0000156">
    <property type="term" value="F:phosphorelay response regulator activity"/>
    <property type="evidence" value="ECO:0007669"/>
    <property type="project" value="TreeGrafter"/>
</dbReference>
<accession>A0A4P8L417</accession>
<dbReference type="OrthoDB" id="9786548at2"/>
<dbReference type="RefSeq" id="WP_137423493.1">
    <property type="nucleotide sequence ID" value="NZ_CP040098.1"/>
</dbReference>
<keyword evidence="5" id="KW-1185">Reference proteome</keyword>
<evidence type="ECO:0000256" key="2">
    <source>
        <dbReference type="PROSITE-ProRule" id="PRU00169"/>
    </source>
</evidence>
<dbReference type="SUPFAM" id="SSF52172">
    <property type="entry name" value="CheY-like"/>
    <property type="match status" value="1"/>
</dbReference>
<feature type="domain" description="Response regulatory" evidence="3">
    <location>
        <begin position="10"/>
        <end position="124"/>
    </location>
</feature>
<name>A0A4P8L417_9BACT</name>
<dbReference type="PANTHER" id="PTHR48111:SF50">
    <property type="entry name" value="KDP OPERON TRANSCRIPTIONAL REGULATORY PROTEIN KDPE"/>
    <property type="match status" value="1"/>
</dbReference>
<dbReference type="Pfam" id="PF00072">
    <property type="entry name" value="Response_reg"/>
    <property type="match status" value="1"/>
</dbReference>
<organism evidence="4 5">
    <name type="scientific">Desulfoglaeba alkanexedens ALDC</name>
    <dbReference type="NCBI Taxonomy" id="980445"/>
    <lineage>
        <taxon>Bacteria</taxon>
        <taxon>Pseudomonadati</taxon>
        <taxon>Thermodesulfobacteriota</taxon>
        <taxon>Syntrophobacteria</taxon>
        <taxon>Syntrophobacterales</taxon>
        <taxon>Syntrophobacteraceae</taxon>
        <taxon>Desulfoglaeba</taxon>
    </lineage>
</organism>
<dbReference type="Gene3D" id="3.40.50.2300">
    <property type="match status" value="1"/>
</dbReference>
<evidence type="ECO:0000259" key="3">
    <source>
        <dbReference type="PROSITE" id="PS50110"/>
    </source>
</evidence>
<evidence type="ECO:0000313" key="5">
    <source>
        <dbReference type="Proteomes" id="UP000298602"/>
    </source>
</evidence>
<dbReference type="PROSITE" id="PS50110">
    <property type="entry name" value="RESPONSE_REGULATORY"/>
    <property type="match status" value="1"/>
</dbReference>
<dbReference type="GO" id="GO:0005829">
    <property type="term" value="C:cytosol"/>
    <property type="evidence" value="ECO:0007669"/>
    <property type="project" value="TreeGrafter"/>
</dbReference>
<protein>
    <submittedName>
        <fullName evidence="4">Response regulator</fullName>
    </submittedName>
</protein>